<accession>A0A507AR50</accession>
<organism evidence="1 2">
    <name type="scientific">Thyridium curvatum</name>
    <dbReference type="NCBI Taxonomy" id="1093900"/>
    <lineage>
        <taxon>Eukaryota</taxon>
        <taxon>Fungi</taxon>
        <taxon>Dikarya</taxon>
        <taxon>Ascomycota</taxon>
        <taxon>Pezizomycotina</taxon>
        <taxon>Sordariomycetes</taxon>
        <taxon>Sordariomycetidae</taxon>
        <taxon>Thyridiales</taxon>
        <taxon>Thyridiaceae</taxon>
        <taxon>Thyridium</taxon>
    </lineage>
</organism>
<protein>
    <submittedName>
        <fullName evidence="1">Uncharacterized protein</fullName>
    </submittedName>
</protein>
<reference evidence="1 2" key="1">
    <citation type="submission" date="2019-06" db="EMBL/GenBank/DDBJ databases">
        <title>Draft genome sequence of the filamentous fungus Phialemoniopsis curvata isolated from diesel fuel.</title>
        <authorList>
            <person name="Varaljay V.A."/>
            <person name="Lyon W.J."/>
            <person name="Crouch A.L."/>
            <person name="Drake C.E."/>
            <person name="Hollomon J.M."/>
            <person name="Nadeau L.J."/>
            <person name="Nunn H.S."/>
            <person name="Stevenson B.S."/>
            <person name="Bojanowski C.L."/>
            <person name="Crookes-Goodson W.J."/>
        </authorList>
    </citation>
    <scope>NUCLEOTIDE SEQUENCE [LARGE SCALE GENOMIC DNA]</scope>
    <source>
        <strain evidence="1 2">D216</strain>
    </source>
</reference>
<dbReference type="RefSeq" id="XP_030995016.1">
    <property type="nucleotide sequence ID" value="XM_031140893.1"/>
</dbReference>
<dbReference type="Proteomes" id="UP000319257">
    <property type="component" value="Unassembled WGS sequence"/>
</dbReference>
<keyword evidence="2" id="KW-1185">Reference proteome</keyword>
<dbReference type="GeneID" id="41973725"/>
<proteinExistence type="predicted"/>
<evidence type="ECO:0000313" key="1">
    <source>
        <dbReference type="EMBL" id="TPX13305.1"/>
    </source>
</evidence>
<evidence type="ECO:0000313" key="2">
    <source>
        <dbReference type="Proteomes" id="UP000319257"/>
    </source>
</evidence>
<dbReference type="OrthoDB" id="542013at2759"/>
<dbReference type="EMBL" id="SKBQ01000035">
    <property type="protein sequence ID" value="TPX13305.1"/>
    <property type="molecule type" value="Genomic_DNA"/>
</dbReference>
<dbReference type="InParanoid" id="A0A507AR50"/>
<name>A0A507AR50_9PEZI</name>
<sequence>MPEEILIENKLGPALRPFFLSQLFRTPPSLMQPFTTETVIVTSANERLGEQLSSKSDGFFYGTDKPLDGFDSTSDGNMASYLKGPNFASDHDMLGHIEEPTMLPTVPQLTIPLSPVLHSTSLCPTIPHHTNPAETATGSTIPGWVTPAVSGGSAVITIVGAAIAALALKHTKVQRHLAEESAHNTRVQRVIDQYESDGKELVARIEKLLPHVQGMNLAQAEREIQTSLAAVRTTLYWAKENIRASNPPLSKKQELQKMRAVYRDYCSELCEIAEMLVKSCQHVIDNNDDSGVEEGGALS</sequence>
<dbReference type="AlphaFoldDB" id="A0A507AR50"/>
<gene>
    <name evidence="1" type="ORF">E0L32_006278</name>
</gene>
<comment type="caution">
    <text evidence="1">The sequence shown here is derived from an EMBL/GenBank/DDBJ whole genome shotgun (WGS) entry which is preliminary data.</text>
</comment>